<keyword evidence="1" id="KW-0547">Nucleotide-binding</keyword>
<dbReference type="GO" id="GO:0005524">
    <property type="term" value="F:ATP binding"/>
    <property type="evidence" value="ECO:0007669"/>
    <property type="project" value="UniProtKB-KW"/>
</dbReference>
<proteinExistence type="inferred from homology"/>
<evidence type="ECO:0000313" key="4">
    <source>
        <dbReference type="EMBL" id="VDP73272.1"/>
    </source>
</evidence>
<reference evidence="4 5" key="1">
    <citation type="submission" date="2018-11" db="EMBL/GenBank/DDBJ databases">
        <authorList>
            <consortium name="Pathogen Informatics"/>
        </authorList>
    </citation>
    <scope>NUCLEOTIDE SEQUENCE [LARGE SCALE GENOMIC DNA]</scope>
    <source>
        <strain>Denwood</strain>
        <strain evidence="5">Zambia</strain>
    </source>
</reference>
<dbReference type="EMBL" id="UZAL01038254">
    <property type="protein sequence ID" value="VDP73272.1"/>
    <property type="molecule type" value="Genomic_DNA"/>
</dbReference>
<dbReference type="AlphaFoldDB" id="A0A183PRZ7"/>
<organism evidence="4 5">
    <name type="scientific">Schistosoma mattheei</name>
    <dbReference type="NCBI Taxonomy" id="31246"/>
    <lineage>
        <taxon>Eukaryota</taxon>
        <taxon>Metazoa</taxon>
        <taxon>Spiralia</taxon>
        <taxon>Lophotrochozoa</taxon>
        <taxon>Platyhelminthes</taxon>
        <taxon>Trematoda</taxon>
        <taxon>Digenea</taxon>
        <taxon>Strigeidida</taxon>
        <taxon>Schistosomatoidea</taxon>
        <taxon>Schistosomatidae</taxon>
        <taxon>Schistosoma</taxon>
    </lineage>
</organism>
<dbReference type="Proteomes" id="UP000269396">
    <property type="component" value="Unassembled WGS sequence"/>
</dbReference>
<evidence type="ECO:0000256" key="3">
    <source>
        <dbReference type="PROSITE-ProRule" id="PRU00283"/>
    </source>
</evidence>
<dbReference type="STRING" id="31246.A0A183PRZ7"/>
<evidence type="ECO:0000313" key="5">
    <source>
        <dbReference type="Proteomes" id="UP000269396"/>
    </source>
</evidence>
<dbReference type="GO" id="GO:0007018">
    <property type="term" value="P:microtubule-based movement"/>
    <property type="evidence" value="ECO:0007669"/>
    <property type="project" value="InterPro"/>
</dbReference>
<dbReference type="SUPFAM" id="SSF52540">
    <property type="entry name" value="P-loop containing nucleoside triphosphate hydrolases"/>
    <property type="match status" value="1"/>
</dbReference>
<dbReference type="Gene3D" id="3.40.850.10">
    <property type="entry name" value="Kinesin motor domain"/>
    <property type="match status" value="1"/>
</dbReference>
<dbReference type="PROSITE" id="PS50067">
    <property type="entry name" value="KINESIN_MOTOR_2"/>
    <property type="match status" value="1"/>
</dbReference>
<dbReference type="GO" id="GO:0008017">
    <property type="term" value="F:microtubule binding"/>
    <property type="evidence" value="ECO:0007669"/>
    <property type="project" value="InterPro"/>
</dbReference>
<keyword evidence="2" id="KW-0067">ATP-binding</keyword>
<dbReference type="InterPro" id="IPR001752">
    <property type="entry name" value="Kinesin_motor_dom"/>
</dbReference>
<protein>
    <submittedName>
        <fullName evidence="4">Uncharacterized protein</fullName>
    </submittedName>
</protein>
<comment type="caution">
    <text evidence="3">Lacks conserved residue(s) required for the propagation of feature annotation.</text>
</comment>
<evidence type="ECO:0000256" key="2">
    <source>
        <dbReference type="ARBA" id="ARBA00022840"/>
    </source>
</evidence>
<dbReference type="InterPro" id="IPR027417">
    <property type="entry name" value="P-loop_NTPase"/>
</dbReference>
<sequence length="74" mass="8317">MEIYNEIGYDLLDSRHNSMTSKLEDLPRVTLFEHTEAGTVHLKNLSIHSASTTDEALNLLFMGDTNRIIAEVSP</sequence>
<name>A0A183PRZ7_9TREM</name>
<keyword evidence="5" id="KW-1185">Reference proteome</keyword>
<gene>
    <name evidence="4" type="ORF">SMTD_LOCUS17134</name>
</gene>
<comment type="similarity">
    <text evidence="3">Belongs to the TRAFAC class myosin-kinesin ATPase superfamily. Kinesin family.</text>
</comment>
<evidence type="ECO:0000256" key="1">
    <source>
        <dbReference type="ARBA" id="ARBA00022741"/>
    </source>
</evidence>
<dbReference type="InterPro" id="IPR036961">
    <property type="entry name" value="Kinesin_motor_dom_sf"/>
</dbReference>
<dbReference type="GO" id="GO:0003777">
    <property type="term" value="F:microtubule motor activity"/>
    <property type="evidence" value="ECO:0007669"/>
    <property type="project" value="InterPro"/>
</dbReference>
<accession>A0A183PRZ7</accession>